<name>A0AAV2J959_KNICA</name>
<dbReference type="AlphaFoldDB" id="A0AAV2J959"/>
<protein>
    <submittedName>
        <fullName evidence="1">Uncharacterized protein</fullName>
    </submittedName>
</protein>
<organism evidence="1 2">
    <name type="scientific">Knipowitschia caucasica</name>
    <name type="common">Caucasian dwarf goby</name>
    <name type="synonym">Pomatoschistus caucasicus</name>
    <dbReference type="NCBI Taxonomy" id="637954"/>
    <lineage>
        <taxon>Eukaryota</taxon>
        <taxon>Metazoa</taxon>
        <taxon>Chordata</taxon>
        <taxon>Craniata</taxon>
        <taxon>Vertebrata</taxon>
        <taxon>Euteleostomi</taxon>
        <taxon>Actinopterygii</taxon>
        <taxon>Neopterygii</taxon>
        <taxon>Teleostei</taxon>
        <taxon>Neoteleostei</taxon>
        <taxon>Acanthomorphata</taxon>
        <taxon>Gobiaria</taxon>
        <taxon>Gobiiformes</taxon>
        <taxon>Gobioidei</taxon>
        <taxon>Gobiidae</taxon>
        <taxon>Gobiinae</taxon>
        <taxon>Knipowitschia</taxon>
    </lineage>
</organism>
<accession>A0AAV2J959</accession>
<dbReference type="Proteomes" id="UP001497482">
    <property type="component" value="Chromosome 11"/>
</dbReference>
<proteinExistence type="predicted"/>
<sequence length="164" mass="17800">MLLTFTTNKSARAFLSHALHSVGSLIPDQPSPLLSGRPSPERAAHPDASLTPLAATVTSPAQSKDFVKLVGGCLTVTPKSYTFGIFYVVFRKNRRGAPRIGSKMNNPVYWALLIGMSVLLMEQVKSGSKRDFVSAPVDASVYLTAGRTWHSDIPARKKPLEECT</sequence>
<evidence type="ECO:0000313" key="2">
    <source>
        <dbReference type="Proteomes" id="UP001497482"/>
    </source>
</evidence>
<reference evidence="1 2" key="1">
    <citation type="submission" date="2024-04" db="EMBL/GenBank/DDBJ databases">
        <authorList>
            <person name="Waldvogel A.-M."/>
            <person name="Schoenle A."/>
        </authorList>
    </citation>
    <scope>NUCLEOTIDE SEQUENCE [LARGE SCALE GENOMIC DNA]</scope>
</reference>
<dbReference type="EMBL" id="OZ035833">
    <property type="protein sequence ID" value="CAL1574109.1"/>
    <property type="molecule type" value="Genomic_DNA"/>
</dbReference>
<gene>
    <name evidence="1" type="ORF">KC01_LOCUS5877</name>
</gene>
<evidence type="ECO:0000313" key="1">
    <source>
        <dbReference type="EMBL" id="CAL1574109.1"/>
    </source>
</evidence>
<keyword evidence="2" id="KW-1185">Reference proteome</keyword>